<dbReference type="OrthoDB" id="7481856at2"/>
<dbReference type="Proteomes" id="UP000058012">
    <property type="component" value="Unassembled WGS sequence"/>
</dbReference>
<evidence type="ECO:0000256" key="2">
    <source>
        <dbReference type="ARBA" id="ARBA00022525"/>
    </source>
</evidence>
<dbReference type="AlphaFoldDB" id="A0A124JV76"/>
<keyword evidence="5" id="KW-1185">Reference proteome</keyword>
<dbReference type="PRINTS" id="PR00313">
    <property type="entry name" value="CABNDNGRPT"/>
</dbReference>
<dbReference type="PROSITE" id="PS00330">
    <property type="entry name" value="HEMOLYSIN_CALCIUM"/>
    <property type="match status" value="7"/>
</dbReference>
<dbReference type="STRING" id="1117702.AQZ52_08005"/>
<dbReference type="Pfam" id="PF00353">
    <property type="entry name" value="HemolysinCabind"/>
    <property type="match status" value="8"/>
</dbReference>
<accession>A0A124JV76</accession>
<proteinExistence type="predicted"/>
<dbReference type="InterPro" id="IPR011049">
    <property type="entry name" value="Serralysin-like_metalloprot_C"/>
</dbReference>
<organism evidence="4 5">
    <name type="scientific">Novosphingobium fuchskuhlense</name>
    <dbReference type="NCBI Taxonomy" id="1117702"/>
    <lineage>
        <taxon>Bacteria</taxon>
        <taxon>Pseudomonadati</taxon>
        <taxon>Pseudomonadota</taxon>
        <taxon>Alphaproteobacteria</taxon>
        <taxon>Sphingomonadales</taxon>
        <taxon>Sphingomonadaceae</taxon>
        <taxon>Novosphingobium</taxon>
    </lineage>
</organism>
<dbReference type="InterPro" id="IPR018511">
    <property type="entry name" value="Hemolysin-typ_Ca-bd_CS"/>
</dbReference>
<dbReference type="GO" id="GO:0005576">
    <property type="term" value="C:extracellular region"/>
    <property type="evidence" value="ECO:0007669"/>
    <property type="project" value="UniProtKB-SubCell"/>
</dbReference>
<dbReference type="SUPFAM" id="SSF51120">
    <property type="entry name" value="beta-Roll"/>
    <property type="match status" value="3"/>
</dbReference>
<evidence type="ECO:0000256" key="3">
    <source>
        <dbReference type="SAM" id="MobiDB-lite"/>
    </source>
</evidence>
<evidence type="ECO:0000256" key="1">
    <source>
        <dbReference type="ARBA" id="ARBA00004613"/>
    </source>
</evidence>
<dbReference type="InterPro" id="IPR001343">
    <property type="entry name" value="Hemolysn_Ca-bd"/>
</dbReference>
<dbReference type="InterPro" id="IPR050557">
    <property type="entry name" value="RTX_toxin/Mannuronan_C5-epim"/>
</dbReference>
<comment type="subcellular location">
    <subcellularLocation>
        <location evidence="1">Secreted</location>
    </subcellularLocation>
</comment>
<evidence type="ECO:0000313" key="5">
    <source>
        <dbReference type="Proteomes" id="UP000058012"/>
    </source>
</evidence>
<dbReference type="GO" id="GO:0005509">
    <property type="term" value="F:calcium ion binding"/>
    <property type="evidence" value="ECO:0007669"/>
    <property type="project" value="InterPro"/>
</dbReference>
<evidence type="ECO:0008006" key="6">
    <source>
        <dbReference type="Google" id="ProtNLM"/>
    </source>
</evidence>
<keyword evidence="2" id="KW-0964">Secreted</keyword>
<dbReference type="PANTHER" id="PTHR38340">
    <property type="entry name" value="S-LAYER PROTEIN"/>
    <property type="match status" value="1"/>
</dbReference>
<sequence>MGTYNLTEGDDTLGIDPFRYPSDDPGPYVVNGLGGNDTINGGFQGDTLNGGDGNDSLAGLQGANLVHGNNGDDYIQIYNESGPGPDYANYDLLADNVFGDAGNDTIQFILGGASVAHRADGGAGLDTLAISFEARVNFATQQEYIYNRTIDLRGLWSGGTGKVDTGIVRGFEHLSGISGGSGDDTIIVGNYVAPINPATGSPFDGPSIYGQAGNDTISGGASADFINGGYGNDTVYGNDGDDYLSEGYGGPGGGNDLIRGGNGDDIIIGGGGDDRLYGDAGNDDIQDGEGRNLISGGVGNDHLTGGADADRIYGGEGNDTLNGADGNNVLSGDAGDDSLFGGANVDVMNGGIGDDFLFGAAGNDRLIGGAGADTLQGGNGADTLYGGAGNDTLDESVQDDAANDKLYGEAGNDILRGGGGADRLDGGTGTDTLSGGAGRDFFTFTTAPDGDMITDFTRTEGDKILLSKAVYTGFAAKGVLAADAFYAAAGADSAHDASDRIVYNTTTGALWYDADGTGEAAAQLIATLGDGSHPKLAYVDILIIA</sequence>
<reference evidence="4 5" key="1">
    <citation type="submission" date="2015-10" db="EMBL/GenBank/DDBJ databases">
        <title>Draft genome sequence of Novosphingobium fuchskuhlense DSM 25065 isolated from a surface water sample of the southwest basin of Lake Grosse Fuchskuhle.</title>
        <authorList>
            <person name="Ruckert C."/>
            <person name="Winkler A."/>
            <person name="Glaeser J."/>
            <person name="Grossart H.-P."/>
            <person name="Kalinowski J."/>
            <person name="Glaeser S."/>
        </authorList>
    </citation>
    <scope>NUCLEOTIDE SEQUENCE [LARGE SCALE GENOMIC DNA]</scope>
    <source>
        <strain evidence="4 5">FNE08-7</strain>
    </source>
</reference>
<comment type="caution">
    <text evidence="4">The sequence shown here is derived from an EMBL/GenBank/DDBJ whole genome shotgun (WGS) entry which is preliminary data.</text>
</comment>
<name>A0A124JV76_9SPHN</name>
<dbReference type="EMBL" id="LLZS01000005">
    <property type="protein sequence ID" value="KUR71977.1"/>
    <property type="molecule type" value="Genomic_DNA"/>
</dbReference>
<dbReference type="Gene3D" id="2.150.10.10">
    <property type="entry name" value="Serralysin-like metalloprotease, C-terminal"/>
    <property type="match status" value="4"/>
</dbReference>
<protein>
    <recommendedName>
        <fullName evidence="6">Calcium-binding protein</fullName>
    </recommendedName>
</protein>
<dbReference type="RefSeq" id="WP_067908211.1">
    <property type="nucleotide sequence ID" value="NZ_KQ954244.1"/>
</dbReference>
<dbReference type="PANTHER" id="PTHR38340:SF1">
    <property type="entry name" value="S-LAYER PROTEIN"/>
    <property type="match status" value="1"/>
</dbReference>
<evidence type="ECO:0000313" key="4">
    <source>
        <dbReference type="EMBL" id="KUR71977.1"/>
    </source>
</evidence>
<gene>
    <name evidence="4" type="ORF">AQZ52_08005</name>
</gene>
<feature type="region of interest" description="Disordered" evidence="3">
    <location>
        <begin position="278"/>
        <end position="300"/>
    </location>
</feature>